<keyword evidence="1" id="KW-1133">Transmembrane helix</keyword>
<keyword evidence="1" id="KW-0472">Membrane</keyword>
<proteinExistence type="predicted"/>
<reference evidence="2" key="2">
    <citation type="journal article" date="2015" name="Fish Shellfish Immunol.">
        <title>Early steps in the European eel (Anguilla anguilla)-Vibrio vulnificus interaction in the gills: Role of the RtxA13 toxin.</title>
        <authorList>
            <person name="Callol A."/>
            <person name="Pajuelo D."/>
            <person name="Ebbesson L."/>
            <person name="Teles M."/>
            <person name="MacKenzie S."/>
            <person name="Amaro C."/>
        </authorList>
    </citation>
    <scope>NUCLEOTIDE SEQUENCE</scope>
</reference>
<keyword evidence="1" id="KW-0812">Transmembrane</keyword>
<evidence type="ECO:0000256" key="1">
    <source>
        <dbReference type="SAM" id="Phobius"/>
    </source>
</evidence>
<protein>
    <submittedName>
        <fullName evidence="2">Uncharacterized protein</fullName>
    </submittedName>
</protein>
<evidence type="ECO:0000313" key="2">
    <source>
        <dbReference type="EMBL" id="JAH31322.1"/>
    </source>
</evidence>
<reference evidence="2" key="1">
    <citation type="submission" date="2014-11" db="EMBL/GenBank/DDBJ databases">
        <authorList>
            <person name="Amaro Gonzalez C."/>
        </authorList>
    </citation>
    <scope>NUCLEOTIDE SEQUENCE</scope>
</reference>
<organism evidence="2">
    <name type="scientific">Anguilla anguilla</name>
    <name type="common">European freshwater eel</name>
    <name type="synonym">Muraena anguilla</name>
    <dbReference type="NCBI Taxonomy" id="7936"/>
    <lineage>
        <taxon>Eukaryota</taxon>
        <taxon>Metazoa</taxon>
        <taxon>Chordata</taxon>
        <taxon>Craniata</taxon>
        <taxon>Vertebrata</taxon>
        <taxon>Euteleostomi</taxon>
        <taxon>Actinopterygii</taxon>
        <taxon>Neopterygii</taxon>
        <taxon>Teleostei</taxon>
        <taxon>Anguilliformes</taxon>
        <taxon>Anguillidae</taxon>
        <taxon>Anguilla</taxon>
    </lineage>
</organism>
<dbReference type="EMBL" id="GBXM01077255">
    <property type="protein sequence ID" value="JAH31322.1"/>
    <property type="molecule type" value="Transcribed_RNA"/>
</dbReference>
<sequence length="61" mass="7221">MDFLGIKCYFFLFVFISSVFISEQTKEGKYNRCLITKKVPFGTYIHVLATSHVRRNILRKD</sequence>
<name>A0A0E9RR87_ANGAN</name>
<dbReference type="AlphaFoldDB" id="A0A0E9RR87"/>
<feature type="transmembrane region" description="Helical" evidence="1">
    <location>
        <begin position="6"/>
        <end position="22"/>
    </location>
</feature>
<accession>A0A0E9RR87</accession>